<organism evidence="1 2">
    <name type="scientific">Halalkalibacillus sediminis</name>
    <dbReference type="NCBI Taxonomy" id="2018042"/>
    <lineage>
        <taxon>Bacteria</taxon>
        <taxon>Bacillati</taxon>
        <taxon>Bacillota</taxon>
        <taxon>Bacilli</taxon>
        <taxon>Bacillales</taxon>
        <taxon>Bacillaceae</taxon>
        <taxon>Halalkalibacillus</taxon>
    </lineage>
</organism>
<comment type="caution">
    <text evidence="1">The sequence shown here is derived from an EMBL/GenBank/DDBJ whole genome shotgun (WGS) entry which is preliminary data.</text>
</comment>
<protein>
    <submittedName>
        <fullName evidence="1">Uncharacterized protein</fullName>
    </submittedName>
</protein>
<dbReference type="RefSeq" id="WP_101332652.1">
    <property type="nucleotide sequence ID" value="NZ_PJNH01000004.1"/>
</dbReference>
<proteinExistence type="predicted"/>
<keyword evidence="2" id="KW-1185">Reference proteome</keyword>
<dbReference type="AlphaFoldDB" id="A0A2I0QRE7"/>
<reference evidence="1 2" key="1">
    <citation type="submission" date="2017-06" db="EMBL/GenBank/DDBJ databases">
        <title>the draft geome sequence of Illustriluteabacillus marina B3227.</title>
        <authorList>
            <person name="He R.-H."/>
            <person name="Du Z.-J."/>
        </authorList>
    </citation>
    <scope>NUCLEOTIDE SEQUENCE [LARGE SCALE GENOMIC DNA]</scope>
    <source>
        <strain evidence="1 2">B3227</strain>
    </source>
</reference>
<evidence type="ECO:0000313" key="1">
    <source>
        <dbReference type="EMBL" id="PKR76902.1"/>
    </source>
</evidence>
<name>A0A2I0QRE7_9BACI</name>
<dbReference type="Proteomes" id="UP000243524">
    <property type="component" value="Unassembled WGS sequence"/>
</dbReference>
<sequence length="78" mass="9321">MSKQKINDIEGRYEYEIQGIKNRLQHLEDGRIYEITGWKQDGNLATNVQKLRKQLNDLLTKIEYQSPSDFDKMDELFE</sequence>
<dbReference type="OrthoDB" id="1934523at2"/>
<dbReference type="EMBL" id="PJNH01000004">
    <property type="protein sequence ID" value="PKR76902.1"/>
    <property type="molecule type" value="Genomic_DNA"/>
</dbReference>
<accession>A0A2I0QRE7</accession>
<gene>
    <name evidence="1" type="ORF">CEY16_13930</name>
</gene>
<evidence type="ECO:0000313" key="2">
    <source>
        <dbReference type="Proteomes" id="UP000243524"/>
    </source>
</evidence>